<accession>A0A9E7N4R0</accession>
<proteinExistence type="predicted"/>
<name>A0A9E7N4R0_9CAUD</name>
<sequence>MSDRPKGPYWVKREGGVWEIATWEGSWWRTFEDFRRQDDDMTVIGPRILNPDEAP</sequence>
<keyword evidence="2" id="KW-1185">Reference proteome</keyword>
<organism evidence="1 2">
    <name type="scientific">Brevundimonas phage vB_BgoS-Bajun</name>
    <dbReference type="NCBI Taxonomy" id="2948594"/>
    <lineage>
        <taxon>Viruses</taxon>
        <taxon>Duplodnaviria</taxon>
        <taxon>Heunggongvirae</taxon>
        <taxon>Uroviricota</taxon>
        <taxon>Caudoviricetes</taxon>
        <taxon>Dolichocephalovirinae</taxon>
    </lineage>
</organism>
<evidence type="ECO:0000313" key="1">
    <source>
        <dbReference type="EMBL" id="UTC29739.1"/>
    </source>
</evidence>
<dbReference type="Proteomes" id="UP001057427">
    <property type="component" value="Segment"/>
</dbReference>
<gene>
    <name evidence="1" type="ORF">BAJUN_01090</name>
</gene>
<dbReference type="EMBL" id="ON529858">
    <property type="protein sequence ID" value="UTC29739.1"/>
    <property type="molecule type" value="Genomic_DNA"/>
</dbReference>
<protein>
    <submittedName>
        <fullName evidence="1">Uncharacterized protein</fullName>
    </submittedName>
</protein>
<evidence type="ECO:0000313" key="2">
    <source>
        <dbReference type="Proteomes" id="UP001057427"/>
    </source>
</evidence>
<reference evidence="1" key="1">
    <citation type="submission" date="2022-05" db="EMBL/GenBank/DDBJ databases">
        <authorList>
            <person name="Friedrich I."/>
            <person name="Poehlein A."/>
            <person name="Schneider D."/>
            <person name="Hertel R."/>
            <person name="Daniel R."/>
        </authorList>
    </citation>
    <scope>NUCLEOTIDE SEQUENCE</scope>
</reference>